<dbReference type="Proteomes" id="UP000612893">
    <property type="component" value="Unassembled WGS sequence"/>
</dbReference>
<dbReference type="GO" id="GO:0006313">
    <property type="term" value="P:DNA transposition"/>
    <property type="evidence" value="ECO:0007669"/>
    <property type="project" value="InterPro"/>
</dbReference>
<organism evidence="3 4">
    <name type="scientific">Candidatus Nephthysia bennettiae</name>
    <dbReference type="NCBI Taxonomy" id="3127016"/>
    <lineage>
        <taxon>Bacteria</taxon>
        <taxon>Bacillati</taxon>
        <taxon>Candidatus Dormiibacterota</taxon>
        <taxon>Candidatus Dormibacteria</taxon>
        <taxon>Candidatus Dormibacterales</taxon>
        <taxon>Candidatus Dormibacteraceae</taxon>
        <taxon>Candidatus Nephthysia</taxon>
    </lineage>
</organism>
<dbReference type="Pfam" id="PF02371">
    <property type="entry name" value="Transposase_20"/>
    <property type="match status" value="1"/>
</dbReference>
<dbReference type="Pfam" id="PF01548">
    <property type="entry name" value="DEDD_Tnp_IS110"/>
    <property type="match status" value="1"/>
</dbReference>
<evidence type="ECO:0000313" key="4">
    <source>
        <dbReference type="Proteomes" id="UP000612893"/>
    </source>
</evidence>
<evidence type="ECO:0000259" key="2">
    <source>
        <dbReference type="Pfam" id="PF02371"/>
    </source>
</evidence>
<dbReference type="GO" id="GO:0004803">
    <property type="term" value="F:transposase activity"/>
    <property type="evidence" value="ECO:0007669"/>
    <property type="project" value="InterPro"/>
</dbReference>
<dbReference type="InterPro" id="IPR002525">
    <property type="entry name" value="Transp_IS110-like_N"/>
</dbReference>
<sequence>MGSDTLIAGIDLAKRESVVVFIRAKDKARLGKLRIPTTREGVAELERRGCLMMEREGLTRLVLGMEPTDHYWKVVCRAGERLGIGYAIVQSFVVARARELDDLTRDKTDHRDAALIADLVADLRFTDVRLESGAWLALRSYADARARYRVERASALQEQRSLLELAWPELLRVVLDLRGCHLQAALRLGLTPSEIARIPLHRFTSRLRIKQRAHRFSPEMSRRIWEAARAAREEPEAVSAALRWQLAGERAQAAELAISRLDVRMREAFAATGLDWMRGQIRGLGEILLTNLLAFSGDPRRLDDAACMLKLAGSNPTERSSGEQVAAGGIHRRGRPSLRLLAFQAATCLLRHNPEFQIRYRALVDRARHPLSPKQAQLAVANKLLRVLWSMAVSGRPYDSQLAAGGLRQAA</sequence>
<dbReference type="NCBIfam" id="NF033542">
    <property type="entry name" value="transpos_IS110"/>
    <property type="match status" value="1"/>
</dbReference>
<feature type="domain" description="Transposase IS110-like N-terminal" evidence="1">
    <location>
        <begin position="8"/>
        <end position="168"/>
    </location>
</feature>
<accession>A0A934K1C0</accession>
<evidence type="ECO:0000259" key="1">
    <source>
        <dbReference type="Pfam" id="PF01548"/>
    </source>
</evidence>
<dbReference type="InterPro" id="IPR047650">
    <property type="entry name" value="Transpos_IS110"/>
</dbReference>
<dbReference type="GO" id="GO:0003677">
    <property type="term" value="F:DNA binding"/>
    <property type="evidence" value="ECO:0007669"/>
    <property type="project" value="InterPro"/>
</dbReference>
<comment type="caution">
    <text evidence="3">The sequence shown here is derived from an EMBL/GenBank/DDBJ whole genome shotgun (WGS) entry which is preliminary data.</text>
</comment>
<protein>
    <submittedName>
        <fullName evidence="3">IS110 family transposase</fullName>
    </submittedName>
</protein>
<dbReference type="AlphaFoldDB" id="A0A934K1C0"/>
<evidence type="ECO:0000313" key="3">
    <source>
        <dbReference type="EMBL" id="MBJ7598074.1"/>
    </source>
</evidence>
<dbReference type="InterPro" id="IPR003346">
    <property type="entry name" value="Transposase_20"/>
</dbReference>
<keyword evidence="4" id="KW-1185">Reference proteome</keyword>
<dbReference type="EMBL" id="JAEKNR010000091">
    <property type="protein sequence ID" value="MBJ7598074.1"/>
    <property type="molecule type" value="Genomic_DNA"/>
</dbReference>
<proteinExistence type="predicted"/>
<feature type="domain" description="Transposase IS116/IS110/IS902 C-terminal" evidence="2">
    <location>
        <begin position="280"/>
        <end position="360"/>
    </location>
</feature>
<name>A0A934K1C0_9BACT</name>
<dbReference type="PANTHER" id="PTHR33055">
    <property type="entry name" value="TRANSPOSASE FOR INSERTION SEQUENCE ELEMENT IS1111A"/>
    <property type="match status" value="1"/>
</dbReference>
<gene>
    <name evidence="3" type="ORF">JF922_08300</name>
</gene>
<dbReference type="PANTHER" id="PTHR33055:SF3">
    <property type="entry name" value="PUTATIVE TRANSPOSASE FOR IS117-RELATED"/>
    <property type="match status" value="1"/>
</dbReference>
<reference evidence="3" key="1">
    <citation type="submission" date="2020-10" db="EMBL/GenBank/DDBJ databases">
        <title>Ca. Dormibacterota MAGs.</title>
        <authorList>
            <person name="Montgomery K."/>
        </authorList>
    </citation>
    <scope>NUCLEOTIDE SEQUENCE [LARGE SCALE GENOMIC DNA]</scope>
    <source>
        <strain evidence="3">SC8812_S17_10</strain>
    </source>
</reference>